<evidence type="ECO:0000313" key="2">
    <source>
        <dbReference type="Proteomes" id="UP000594014"/>
    </source>
</evidence>
<evidence type="ECO:0000313" key="1">
    <source>
        <dbReference type="EMBL" id="QOX65528.1"/>
    </source>
</evidence>
<dbReference type="Proteomes" id="UP000594014">
    <property type="component" value="Chromosome"/>
</dbReference>
<sequence>MSNYKMAEANNRVIPVEDKIFGINQKAKEMIAKEGADKVVNATIGSLLDDDGNLVILSSVVEVLKGLTPIDYADYAPISGTPDFIKAIKKAAFGSYVPKAYTEAIATPGGTGAIRNTIQNYSKRGDKVLTSDWFWAPYSTIAQDIERSIVTYTLFDENGSFNSASFESKVKELLGSQDGLVIILNTPAHNPTGYSFTKDDWYSILSIAKAATTDPTKKITLLVDVAYVDYAGDEEEYRKFYPLLEDLPSNILVVIAYSLSKSYTMYGMRSGAMICMTSEKEIADEFKTVCSFSSRGTWSNCNRAAMATLSSIYADEELLAKVTSERQGYCKMLVQRGKAFQKAANEVGLEIVPFDAGFFVSIPCDNPDAAGEALQKEGIFAVPLGKGLRVSVASISEEVCKKLPASILKVLKTINA</sequence>
<accession>A0ACD1AGB8</accession>
<dbReference type="EMBL" id="CP042469">
    <property type="protein sequence ID" value="QOX65528.1"/>
    <property type="molecule type" value="Genomic_DNA"/>
</dbReference>
<keyword evidence="1" id="KW-0808">Transferase</keyword>
<keyword evidence="2" id="KW-1185">Reference proteome</keyword>
<name>A0ACD1AGB8_9FIRM</name>
<gene>
    <name evidence="1" type="ORF">FRZ06_20260</name>
</gene>
<proteinExistence type="predicted"/>
<organism evidence="1 2">
    <name type="scientific">Anoxybacterium hadale</name>
    <dbReference type="NCBI Taxonomy" id="3408580"/>
    <lineage>
        <taxon>Bacteria</taxon>
        <taxon>Bacillati</taxon>
        <taxon>Bacillota</taxon>
        <taxon>Clostridia</taxon>
        <taxon>Peptostreptococcales</taxon>
        <taxon>Anaerovoracaceae</taxon>
        <taxon>Anoxybacterium</taxon>
    </lineage>
</organism>
<protein>
    <submittedName>
        <fullName evidence="1">Aminotransferase class I/II-fold pyridoxal phosphate-dependent enzyme</fullName>
    </submittedName>
</protein>
<reference evidence="1" key="1">
    <citation type="submission" date="2019-08" db="EMBL/GenBank/DDBJ databases">
        <title>Genome sequence of Clostridiales bacterium MT110.</title>
        <authorList>
            <person name="Cao J."/>
        </authorList>
    </citation>
    <scope>NUCLEOTIDE SEQUENCE</scope>
    <source>
        <strain evidence="1">MT110</strain>
    </source>
</reference>
<keyword evidence="1" id="KW-0032">Aminotransferase</keyword>